<dbReference type="WBParaSite" id="DME_0000047301-mRNA-1">
    <property type="protein sequence ID" value="DME_0000047301-mRNA-1"/>
    <property type="gene ID" value="DME_0000047301"/>
</dbReference>
<keyword evidence="4" id="KW-1185">Reference proteome</keyword>
<reference evidence="2 4" key="2">
    <citation type="submission" date="2018-11" db="EMBL/GenBank/DDBJ databases">
        <authorList>
            <consortium name="Pathogen Informatics"/>
        </authorList>
    </citation>
    <scope>NUCLEOTIDE SEQUENCE [LARGE SCALE GENOMIC DNA]</scope>
</reference>
<dbReference type="AlphaFoldDB" id="A0A0N4U1I8"/>
<dbReference type="Proteomes" id="UP000274756">
    <property type="component" value="Unassembled WGS sequence"/>
</dbReference>
<evidence type="ECO:0000313" key="4">
    <source>
        <dbReference type="Proteomes" id="UP000274756"/>
    </source>
</evidence>
<sequence>MWENHFGVLNEKVEDPECKLTGIIPRSNNLIILSSKSASNNANVQGINMLNDVHPLSKCAQGFCALDEKIYDLRCELTNRRCGENMKFATISREPGNPNSFTGLVNTKHEICIQQCMCANIKYIKKDGKCIENLAEIATTVAAIADSHHSYGDEWFDYSCELVGSKCGENMVFVKIDPYLSYFHALPRFFSFSFCVVQCKCLKFHEKIDGQCVQKKDWDLELYIM</sequence>
<dbReference type="Proteomes" id="UP000038040">
    <property type="component" value="Unplaced"/>
</dbReference>
<dbReference type="EMBL" id="UYYG01001151">
    <property type="protein sequence ID" value="VDN54860.1"/>
    <property type="molecule type" value="Genomic_DNA"/>
</dbReference>
<feature type="domain" description="TIL-like" evidence="1">
    <location>
        <begin position="163"/>
        <end position="214"/>
    </location>
</feature>
<reference evidence="5" key="1">
    <citation type="submission" date="2017-02" db="UniProtKB">
        <authorList>
            <consortium name="WormBaseParasite"/>
        </authorList>
    </citation>
    <scope>IDENTIFICATION</scope>
</reference>
<feature type="domain" description="TIL-like" evidence="1">
    <location>
        <begin position="80"/>
        <end position="133"/>
    </location>
</feature>
<dbReference type="InterPro" id="IPR054450">
    <property type="entry name" value="TIL-like_dom"/>
</dbReference>
<name>A0A0N4U1I8_DRAME</name>
<proteinExistence type="predicted"/>
<dbReference type="Pfam" id="PF22897">
    <property type="entry name" value="TIL_2"/>
    <property type="match status" value="2"/>
</dbReference>
<evidence type="ECO:0000313" key="5">
    <source>
        <dbReference type="WBParaSite" id="DME_0000047301-mRNA-1"/>
    </source>
</evidence>
<evidence type="ECO:0000313" key="3">
    <source>
        <dbReference type="Proteomes" id="UP000038040"/>
    </source>
</evidence>
<organism evidence="3 5">
    <name type="scientific">Dracunculus medinensis</name>
    <name type="common">Guinea worm</name>
    <dbReference type="NCBI Taxonomy" id="318479"/>
    <lineage>
        <taxon>Eukaryota</taxon>
        <taxon>Metazoa</taxon>
        <taxon>Ecdysozoa</taxon>
        <taxon>Nematoda</taxon>
        <taxon>Chromadorea</taxon>
        <taxon>Rhabditida</taxon>
        <taxon>Spirurina</taxon>
        <taxon>Dracunculoidea</taxon>
        <taxon>Dracunculidae</taxon>
        <taxon>Dracunculus</taxon>
    </lineage>
</organism>
<protein>
    <submittedName>
        <fullName evidence="5">Apple domain-containing protein</fullName>
    </submittedName>
</protein>
<evidence type="ECO:0000313" key="2">
    <source>
        <dbReference type="EMBL" id="VDN54860.1"/>
    </source>
</evidence>
<evidence type="ECO:0000259" key="1">
    <source>
        <dbReference type="Pfam" id="PF22897"/>
    </source>
</evidence>
<accession>A0A0N4U1I8</accession>
<gene>
    <name evidence="2" type="ORF">DME_LOCUS4833</name>
</gene>